<evidence type="ECO:0000313" key="1">
    <source>
        <dbReference type="EMBL" id="NMR21733.1"/>
    </source>
</evidence>
<comment type="caution">
    <text evidence="1">The sequence shown here is derived from an EMBL/GenBank/DDBJ whole genome shotgun (WGS) entry which is preliminary data.</text>
</comment>
<dbReference type="RefSeq" id="WP_169326092.1">
    <property type="nucleotide sequence ID" value="NZ_JABCJJ010000067.1"/>
</dbReference>
<reference evidence="1 2" key="1">
    <citation type="submission" date="2020-04" db="EMBL/GenBank/DDBJ databases">
        <title>Sequencing and Assembly of C. fimi.</title>
        <authorList>
            <person name="Ramsey A.R."/>
        </authorList>
    </citation>
    <scope>NUCLEOTIDE SEQUENCE [LARGE SCALE GENOMIC DNA]</scope>
    <source>
        <strain evidence="1 2">SB</strain>
    </source>
</reference>
<name>A0A7Y0M277_CELFI</name>
<keyword evidence="2" id="KW-1185">Reference proteome</keyword>
<protein>
    <submittedName>
        <fullName evidence="1">Uncharacterized protein</fullName>
    </submittedName>
</protein>
<evidence type="ECO:0000313" key="2">
    <source>
        <dbReference type="Proteomes" id="UP000562124"/>
    </source>
</evidence>
<gene>
    <name evidence="1" type="ORF">HIR71_16220</name>
</gene>
<sequence>MPTAQYDTLKKSFVQGGLPEDLVTAVLDEYGSNKRRYFLNDYRPAAVDAGRFCEAVTRVIQFLGKDPHVPLTAEIKVDSALNKIENDMTLEEGLRLHVPRAIRLVYGVRNKRDTGHLKGGIDPSLQDATLVVSTLDWVLAELVRIAHGVTADGAQDLITGIVTKEVPLVAVYNGRPVLLTDLKHLDHILVVLYWASSGSVTRGQLALQNWGCRRGRRRERHGVSRSR</sequence>
<dbReference type="AlphaFoldDB" id="A0A7Y0M277"/>
<accession>A0A7Y0M277</accession>
<organism evidence="1 2">
    <name type="scientific">Cellulomonas fimi</name>
    <dbReference type="NCBI Taxonomy" id="1708"/>
    <lineage>
        <taxon>Bacteria</taxon>
        <taxon>Bacillati</taxon>
        <taxon>Actinomycetota</taxon>
        <taxon>Actinomycetes</taxon>
        <taxon>Micrococcales</taxon>
        <taxon>Cellulomonadaceae</taxon>
        <taxon>Cellulomonas</taxon>
    </lineage>
</organism>
<dbReference type="Proteomes" id="UP000562124">
    <property type="component" value="Unassembled WGS sequence"/>
</dbReference>
<dbReference type="EMBL" id="JABCJJ010000067">
    <property type="protein sequence ID" value="NMR21733.1"/>
    <property type="molecule type" value="Genomic_DNA"/>
</dbReference>
<proteinExistence type="predicted"/>